<evidence type="ECO:0000256" key="3">
    <source>
        <dbReference type="PROSITE-ProRule" id="PRU00267"/>
    </source>
</evidence>
<dbReference type="InterPro" id="IPR009071">
    <property type="entry name" value="HMG_box_dom"/>
</dbReference>
<feature type="DNA-binding region" description="HMG box" evidence="3">
    <location>
        <begin position="61"/>
        <end position="130"/>
    </location>
</feature>
<organism evidence="6 7">
    <name type="scientific">Coprinopsis marcescibilis</name>
    <name type="common">Agaric fungus</name>
    <name type="synonym">Psathyrella marcescibilis</name>
    <dbReference type="NCBI Taxonomy" id="230819"/>
    <lineage>
        <taxon>Eukaryota</taxon>
        <taxon>Fungi</taxon>
        <taxon>Dikarya</taxon>
        <taxon>Basidiomycota</taxon>
        <taxon>Agaricomycotina</taxon>
        <taxon>Agaricomycetes</taxon>
        <taxon>Agaricomycetidae</taxon>
        <taxon>Agaricales</taxon>
        <taxon>Agaricineae</taxon>
        <taxon>Psathyrellaceae</taxon>
        <taxon>Coprinopsis</taxon>
    </lineage>
</organism>
<evidence type="ECO:0000313" key="6">
    <source>
        <dbReference type="EMBL" id="TFK25398.1"/>
    </source>
</evidence>
<dbReference type="Pfam" id="PF00505">
    <property type="entry name" value="HMG_box"/>
    <property type="match status" value="1"/>
</dbReference>
<evidence type="ECO:0000256" key="1">
    <source>
        <dbReference type="ARBA" id="ARBA00023125"/>
    </source>
</evidence>
<dbReference type="PANTHER" id="PTHR45789">
    <property type="entry name" value="FI18025P1"/>
    <property type="match status" value="1"/>
</dbReference>
<sequence>MSTSPGGIAFAPNVTPGTFHDPYPPSIHDDDVGDSLLFPPQSDESAKPRKTHARKKPENYIPRPPNAFILFRSSFIRSQHVSTGVETNHSTLSKIIGLTWQNLPHEERQLWHRKAKLAEEQHRIKFPQYAFKPLHKKNGAKRKVREVGPKDHTRCAKIAELLVQGKKGKELDNAVREFDKTHVRQVVARFEVPVTEQSFRRSGSAPAGDSEESETNLNRRASRRASSSKPSRRSVSTNVCPSPLSTEILSLPPVPLTSQTYDAGQDASYLSVPSFDRYSFDSGIKIEQPFDFNSFTFNPVVPSSNSLYQFESHTQIVHPLDSTFVPPSSSQPNIMLPRLSTESSLLEGSESWARCDSPGSPSTNTNSMPTTPAYPGTPPPNEHYIPYASHSTPDYTFSQKSSYDVMAHYNPYQDSTPVYDGPVPFVESHCDYTQTQLQPRRSDMQQMDLDYSTFMASIPSYSV</sequence>
<reference evidence="6 7" key="1">
    <citation type="journal article" date="2019" name="Nat. Ecol. Evol.">
        <title>Megaphylogeny resolves global patterns of mushroom evolution.</title>
        <authorList>
            <person name="Varga T."/>
            <person name="Krizsan K."/>
            <person name="Foldi C."/>
            <person name="Dima B."/>
            <person name="Sanchez-Garcia M."/>
            <person name="Sanchez-Ramirez S."/>
            <person name="Szollosi G.J."/>
            <person name="Szarkandi J.G."/>
            <person name="Papp V."/>
            <person name="Albert L."/>
            <person name="Andreopoulos W."/>
            <person name="Angelini C."/>
            <person name="Antonin V."/>
            <person name="Barry K.W."/>
            <person name="Bougher N.L."/>
            <person name="Buchanan P."/>
            <person name="Buyck B."/>
            <person name="Bense V."/>
            <person name="Catcheside P."/>
            <person name="Chovatia M."/>
            <person name="Cooper J."/>
            <person name="Damon W."/>
            <person name="Desjardin D."/>
            <person name="Finy P."/>
            <person name="Geml J."/>
            <person name="Haridas S."/>
            <person name="Hughes K."/>
            <person name="Justo A."/>
            <person name="Karasinski D."/>
            <person name="Kautmanova I."/>
            <person name="Kiss B."/>
            <person name="Kocsube S."/>
            <person name="Kotiranta H."/>
            <person name="LaButti K.M."/>
            <person name="Lechner B.E."/>
            <person name="Liimatainen K."/>
            <person name="Lipzen A."/>
            <person name="Lukacs Z."/>
            <person name="Mihaltcheva S."/>
            <person name="Morgado L.N."/>
            <person name="Niskanen T."/>
            <person name="Noordeloos M.E."/>
            <person name="Ohm R.A."/>
            <person name="Ortiz-Santana B."/>
            <person name="Ovrebo C."/>
            <person name="Racz N."/>
            <person name="Riley R."/>
            <person name="Savchenko A."/>
            <person name="Shiryaev A."/>
            <person name="Soop K."/>
            <person name="Spirin V."/>
            <person name="Szebenyi C."/>
            <person name="Tomsovsky M."/>
            <person name="Tulloss R.E."/>
            <person name="Uehling J."/>
            <person name="Grigoriev I.V."/>
            <person name="Vagvolgyi C."/>
            <person name="Papp T."/>
            <person name="Martin F.M."/>
            <person name="Miettinen O."/>
            <person name="Hibbett D.S."/>
            <person name="Nagy L.G."/>
        </authorList>
    </citation>
    <scope>NUCLEOTIDE SEQUENCE [LARGE SCALE GENOMIC DNA]</scope>
    <source>
        <strain evidence="6 7">CBS 121175</strain>
    </source>
</reference>
<dbReference type="GO" id="GO:0000981">
    <property type="term" value="F:DNA-binding transcription factor activity, RNA polymerase II-specific"/>
    <property type="evidence" value="ECO:0007669"/>
    <property type="project" value="TreeGrafter"/>
</dbReference>
<keyword evidence="7" id="KW-1185">Reference proteome</keyword>
<evidence type="ECO:0000259" key="5">
    <source>
        <dbReference type="PROSITE" id="PS50118"/>
    </source>
</evidence>
<dbReference type="Gene3D" id="1.10.30.10">
    <property type="entry name" value="High mobility group box domain"/>
    <property type="match status" value="1"/>
</dbReference>
<dbReference type="CDD" id="cd01389">
    <property type="entry name" value="HMG-box_ROX1-like"/>
    <property type="match status" value="1"/>
</dbReference>
<evidence type="ECO:0000256" key="2">
    <source>
        <dbReference type="ARBA" id="ARBA00023242"/>
    </source>
</evidence>
<feature type="region of interest" description="Disordered" evidence="4">
    <location>
        <begin position="347"/>
        <end position="383"/>
    </location>
</feature>
<dbReference type="SUPFAM" id="SSF47095">
    <property type="entry name" value="HMG-box"/>
    <property type="match status" value="1"/>
</dbReference>
<dbReference type="GO" id="GO:0000978">
    <property type="term" value="F:RNA polymerase II cis-regulatory region sequence-specific DNA binding"/>
    <property type="evidence" value="ECO:0007669"/>
    <property type="project" value="TreeGrafter"/>
</dbReference>
<dbReference type="PROSITE" id="PS50118">
    <property type="entry name" value="HMG_BOX_2"/>
    <property type="match status" value="1"/>
</dbReference>
<proteinExistence type="predicted"/>
<dbReference type="Proteomes" id="UP000307440">
    <property type="component" value="Unassembled WGS sequence"/>
</dbReference>
<protein>
    <recommendedName>
        <fullName evidence="5">HMG box domain-containing protein</fullName>
    </recommendedName>
</protein>
<feature type="compositionally biased region" description="Low complexity" evidence="4">
    <location>
        <begin position="347"/>
        <end position="374"/>
    </location>
</feature>
<dbReference type="GO" id="GO:0005634">
    <property type="term" value="C:nucleus"/>
    <property type="evidence" value="ECO:0007669"/>
    <property type="project" value="UniProtKB-UniRule"/>
</dbReference>
<dbReference type="InterPro" id="IPR036910">
    <property type="entry name" value="HMG_box_dom_sf"/>
</dbReference>
<feature type="region of interest" description="Disordered" evidence="4">
    <location>
        <begin position="198"/>
        <end position="242"/>
    </location>
</feature>
<accession>A0A5C3LAU5</accession>
<dbReference type="OrthoDB" id="6247875at2759"/>
<dbReference type="InterPro" id="IPR051356">
    <property type="entry name" value="SOX/SOX-like_TF"/>
</dbReference>
<dbReference type="EMBL" id="ML210186">
    <property type="protein sequence ID" value="TFK25398.1"/>
    <property type="molecule type" value="Genomic_DNA"/>
</dbReference>
<dbReference type="PANTHER" id="PTHR45789:SF2">
    <property type="entry name" value="FI18025P1"/>
    <property type="match status" value="1"/>
</dbReference>
<feature type="region of interest" description="Disordered" evidence="4">
    <location>
        <begin position="1"/>
        <end position="59"/>
    </location>
</feature>
<feature type="domain" description="HMG box" evidence="5">
    <location>
        <begin position="61"/>
        <end position="130"/>
    </location>
</feature>
<keyword evidence="2 3" id="KW-0539">Nucleus</keyword>
<dbReference type="SMART" id="SM00398">
    <property type="entry name" value="HMG"/>
    <property type="match status" value="1"/>
</dbReference>
<evidence type="ECO:0000256" key="4">
    <source>
        <dbReference type="SAM" id="MobiDB-lite"/>
    </source>
</evidence>
<dbReference type="STRING" id="230819.A0A5C3LAU5"/>
<evidence type="ECO:0000313" key="7">
    <source>
        <dbReference type="Proteomes" id="UP000307440"/>
    </source>
</evidence>
<dbReference type="AlphaFoldDB" id="A0A5C3LAU5"/>
<name>A0A5C3LAU5_COPMA</name>
<gene>
    <name evidence="6" type="ORF">FA15DRAFT_655093</name>
</gene>
<keyword evidence="1 3" id="KW-0238">DNA-binding</keyword>